<evidence type="ECO:0000256" key="3">
    <source>
        <dbReference type="ARBA" id="ARBA00023125"/>
    </source>
</evidence>
<reference evidence="9" key="1">
    <citation type="journal article" date="2024" name="Algal Res.">
        <title>Biochemical, toxicological and genomic investigation of a high-biomass producing Limnothrix strain isolated from Italian shallow drinking water reservoir.</title>
        <authorList>
            <person name="Simonazzi M."/>
            <person name="Shishido T.K."/>
            <person name="Delbaje E."/>
            <person name="Wahlsten M."/>
            <person name="Fewer D.P."/>
            <person name="Sivonen K."/>
            <person name="Pezzolesi L."/>
            <person name="Pistocchi R."/>
        </authorList>
    </citation>
    <scope>NUCLEOTIDE SEQUENCE [LARGE SCALE GENOMIC DNA]</scope>
    <source>
        <strain evidence="9">LRLZ20PSL1</strain>
    </source>
</reference>
<dbReference type="CDD" id="cd17574">
    <property type="entry name" value="REC_OmpR"/>
    <property type="match status" value="1"/>
</dbReference>
<dbReference type="Gene3D" id="3.40.50.2300">
    <property type="match status" value="1"/>
</dbReference>
<dbReference type="Pfam" id="PF00072">
    <property type="entry name" value="Response_reg"/>
    <property type="match status" value="1"/>
</dbReference>
<dbReference type="InterPro" id="IPR011006">
    <property type="entry name" value="CheY-like_superfamily"/>
</dbReference>
<dbReference type="InterPro" id="IPR018060">
    <property type="entry name" value="HTH_AraC"/>
</dbReference>
<evidence type="ECO:0000256" key="2">
    <source>
        <dbReference type="ARBA" id="ARBA00023015"/>
    </source>
</evidence>
<dbReference type="EMBL" id="JAZAQF010000086">
    <property type="protein sequence ID" value="MFG3819092.1"/>
    <property type="molecule type" value="Genomic_DNA"/>
</dbReference>
<dbReference type="PROSITE" id="PS01124">
    <property type="entry name" value="HTH_ARAC_FAMILY_2"/>
    <property type="match status" value="1"/>
</dbReference>
<dbReference type="SUPFAM" id="SSF46689">
    <property type="entry name" value="Homeodomain-like"/>
    <property type="match status" value="2"/>
</dbReference>
<dbReference type="PANTHER" id="PTHR48111">
    <property type="entry name" value="REGULATOR OF RPOS"/>
    <property type="match status" value="1"/>
</dbReference>
<name>A0ABW7CDK8_9CYAN</name>
<keyword evidence="3" id="KW-0238">DNA-binding</keyword>
<evidence type="ECO:0000259" key="7">
    <source>
        <dbReference type="PROSITE" id="PS50110"/>
    </source>
</evidence>
<evidence type="ECO:0000259" key="6">
    <source>
        <dbReference type="PROSITE" id="PS01124"/>
    </source>
</evidence>
<dbReference type="SMART" id="SM00342">
    <property type="entry name" value="HTH_ARAC"/>
    <property type="match status" value="1"/>
</dbReference>
<evidence type="ECO:0000256" key="1">
    <source>
        <dbReference type="ARBA" id="ARBA00022553"/>
    </source>
</evidence>
<feature type="domain" description="HTH araC/xylS-type" evidence="6">
    <location>
        <begin position="154"/>
        <end position="252"/>
    </location>
</feature>
<accession>A0ABW7CDK8</accession>
<dbReference type="InterPro" id="IPR039420">
    <property type="entry name" value="WalR-like"/>
</dbReference>
<evidence type="ECO:0000313" key="8">
    <source>
        <dbReference type="EMBL" id="MFG3819092.1"/>
    </source>
</evidence>
<dbReference type="InterPro" id="IPR020449">
    <property type="entry name" value="Tscrpt_reg_AraC-type_HTH"/>
</dbReference>
<proteinExistence type="predicted"/>
<dbReference type="InterPro" id="IPR001789">
    <property type="entry name" value="Sig_transdc_resp-reg_receiver"/>
</dbReference>
<dbReference type="Pfam" id="PF12833">
    <property type="entry name" value="HTH_18"/>
    <property type="match status" value="1"/>
</dbReference>
<evidence type="ECO:0000256" key="4">
    <source>
        <dbReference type="ARBA" id="ARBA00023163"/>
    </source>
</evidence>
<dbReference type="InterPro" id="IPR018062">
    <property type="entry name" value="HTH_AraC-typ_CS"/>
</dbReference>
<organism evidence="8 9">
    <name type="scientific">Limnothrix redekei LRLZ20PSL1</name>
    <dbReference type="NCBI Taxonomy" id="3112953"/>
    <lineage>
        <taxon>Bacteria</taxon>
        <taxon>Bacillati</taxon>
        <taxon>Cyanobacteriota</taxon>
        <taxon>Cyanophyceae</taxon>
        <taxon>Pseudanabaenales</taxon>
        <taxon>Pseudanabaenaceae</taxon>
        <taxon>Limnothrix</taxon>
    </lineage>
</organism>
<dbReference type="Gene3D" id="1.10.10.60">
    <property type="entry name" value="Homeodomain-like"/>
    <property type="match status" value="2"/>
</dbReference>
<feature type="modified residue" description="4-aspartylphosphate" evidence="5">
    <location>
        <position position="52"/>
    </location>
</feature>
<dbReference type="InterPro" id="IPR009057">
    <property type="entry name" value="Homeodomain-like_sf"/>
</dbReference>
<protein>
    <submittedName>
        <fullName evidence="8">Response regulator</fullName>
    </submittedName>
</protein>
<dbReference type="SMART" id="SM00448">
    <property type="entry name" value="REC"/>
    <property type="match status" value="1"/>
</dbReference>
<gene>
    <name evidence="8" type="ORF">VPK24_15725</name>
</gene>
<comment type="caution">
    <text evidence="8">The sequence shown here is derived from an EMBL/GenBank/DDBJ whole genome shotgun (WGS) entry which is preliminary data.</text>
</comment>
<evidence type="ECO:0000313" key="9">
    <source>
        <dbReference type="Proteomes" id="UP001604335"/>
    </source>
</evidence>
<dbReference type="PANTHER" id="PTHR48111:SF4">
    <property type="entry name" value="DNA-BINDING DUAL TRANSCRIPTIONAL REGULATOR OMPR"/>
    <property type="match status" value="1"/>
</dbReference>
<sequence>MTKVLVIEDEAQTRSIFMGCLTFEGFCAIEAENGSIGIKLAQMHLPDLIVCDIMMPDLDGYSVLSAIRRHPATAAIPFIFLTAKATMADLRQGMELGADDYLTKPCSVEQLLAAIATRLERKAQLAASFHASPAESKINSQFENGIFPDCSRLSQVFAFIEANYHRPIGLNDVAKAVGYSPAYLTNLTQELTGYSIKRWITERRMSQARMLLCETDQPVRQIAAGVGYADVAYFTRQFRQLYGDPPQSWRNSVRLRFA</sequence>
<dbReference type="PROSITE" id="PS00041">
    <property type="entry name" value="HTH_ARAC_FAMILY_1"/>
    <property type="match status" value="1"/>
</dbReference>
<dbReference type="PRINTS" id="PR00032">
    <property type="entry name" value="HTHARAC"/>
</dbReference>
<keyword evidence="1 5" id="KW-0597">Phosphoprotein</keyword>
<dbReference type="PROSITE" id="PS50110">
    <property type="entry name" value="RESPONSE_REGULATORY"/>
    <property type="match status" value="1"/>
</dbReference>
<feature type="domain" description="Response regulatory" evidence="7">
    <location>
        <begin position="3"/>
        <end position="119"/>
    </location>
</feature>
<keyword evidence="4" id="KW-0804">Transcription</keyword>
<dbReference type="RefSeq" id="WP_393014790.1">
    <property type="nucleotide sequence ID" value="NZ_JAZAQF010000086.1"/>
</dbReference>
<dbReference type="Proteomes" id="UP001604335">
    <property type="component" value="Unassembled WGS sequence"/>
</dbReference>
<evidence type="ECO:0000256" key="5">
    <source>
        <dbReference type="PROSITE-ProRule" id="PRU00169"/>
    </source>
</evidence>
<keyword evidence="9" id="KW-1185">Reference proteome</keyword>
<keyword evidence="2" id="KW-0805">Transcription regulation</keyword>
<dbReference type="SUPFAM" id="SSF52172">
    <property type="entry name" value="CheY-like"/>
    <property type="match status" value="1"/>
</dbReference>